<accession>A0A3E0I4X6</accession>
<organism evidence="2 3">
    <name type="scientific">Kutzneria buriramensis</name>
    <dbReference type="NCBI Taxonomy" id="1045776"/>
    <lineage>
        <taxon>Bacteria</taxon>
        <taxon>Bacillati</taxon>
        <taxon>Actinomycetota</taxon>
        <taxon>Actinomycetes</taxon>
        <taxon>Pseudonocardiales</taxon>
        <taxon>Pseudonocardiaceae</taxon>
        <taxon>Kutzneria</taxon>
    </lineage>
</organism>
<feature type="compositionally biased region" description="Pro residues" evidence="1">
    <location>
        <begin position="1"/>
        <end position="12"/>
    </location>
</feature>
<dbReference type="Proteomes" id="UP000256269">
    <property type="component" value="Unassembled WGS sequence"/>
</dbReference>
<name>A0A3E0I4X6_9PSEU</name>
<reference evidence="2 3" key="1">
    <citation type="submission" date="2018-08" db="EMBL/GenBank/DDBJ databases">
        <title>Genomic Encyclopedia of Archaeal and Bacterial Type Strains, Phase II (KMG-II): from individual species to whole genera.</title>
        <authorList>
            <person name="Goeker M."/>
        </authorList>
    </citation>
    <scope>NUCLEOTIDE SEQUENCE [LARGE SCALE GENOMIC DNA]</scope>
    <source>
        <strain evidence="2 3">DSM 45791</strain>
    </source>
</reference>
<dbReference type="AlphaFoldDB" id="A0A3E0I4X6"/>
<evidence type="ECO:0000313" key="2">
    <source>
        <dbReference type="EMBL" id="REH53783.1"/>
    </source>
</evidence>
<proteinExistence type="predicted"/>
<protein>
    <submittedName>
        <fullName evidence="2">Uncharacterized protein</fullName>
    </submittedName>
</protein>
<evidence type="ECO:0000313" key="3">
    <source>
        <dbReference type="Proteomes" id="UP000256269"/>
    </source>
</evidence>
<dbReference type="EMBL" id="QUNO01000002">
    <property type="protein sequence ID" value="REH53783.1"/>
    <property type="molecule type" value="Genomic_DNA"/>
</dbReference>
<gene>
    <name evidence="2" type="ORF">BCF44_1024</name>
</gene>
<comment type="caution">
    <text evidence="2">The sequence shown here is derived from an EMBL/GenBank/DDBJ whole genome shotgun (WGS) entry which is preliminary data.</text>
</comment>
<feature type="region of interest" description="Disordered" evidence="1">
    <location>
        <begin position="1"/>
        <end position="43"/>
    </location>
</feature>
<evidence type="ECO:0000256" key="1">
    <source>
        <dbReference type="SAM" id="MobiDB-lite"/>
    </source>
</evidence>
<sequence>MTQPPVPGPPPTTGRSLSAGPRGPMWPADNGGGQAPDTPGSPMATIDYAVARLAELDTLDVAEHPARFEAVHATLTDALSAIDGF</sequence>
<keyword evidence="3" id="KW-1185">Reference proteome</keyword>